<evidence type="ECO:0000313" key="2">
    <source>
        <dbReference type="EMBL" id="CCJ33929.1"/>
    </source>
</evidence>
<dbReference type="STRING" id="857293.CAAU_1845"/>
<dbReference type="eggNOG" id="COG2144">
    <property type="taxonomic scope" value="Bacteria"/>
</dbReference>
<feature type="domain" description="PurM-like N-terminal" evidence="1">
    <location>
        <begin position="8"/>
        <end position="122"/>
    </location>
</feature>
<evidence type="ECO:0000313" key="3">
    <source>
        <dbReference type="Proteomes" id="UP000007652"/>
    </source>
</evidence>
<reference evidence="2 3" key="1">
    <citation type="journal article" date="2011" name="J. Bacteriol.">
        <title>Draft genome sequence of Caloramator australicus strain RC3T, a thermoanaerobe from the Great Artesian Basin of Australia.</title>
        <authorList>
            <person name="Ogg C.D."/>
            <person name="Patel B.K.C."/>
        </authorList>
    </citation>
    <scope>NUCLEOTIDE SEQUENCE [LARGE SCALE GENOMIC DNA]</scope>
    <source>
        <strain evidence="2 3">RC3</strain>
    </source>
</reference>
<proteinExistence type="predicted"/>
<comment type="caution">
    <text evidence="2">The sequence shown here is derived from an EMBL/GenBank/DDBJ whole genome shotgun (WGS) entry which is preliminary data.</text>
</comment>
<dbReference type="Pfam" id="PF00586">
    <property type="entry name" value="AIRS"/>
    <property type="match status" value="1"/>
</dbReference>
<dbReference type="InterPro" id="IPR016188">
    <property type="entry name" value="PurM-like_N"/>
</dbReference>
<dbReference type="EMBL" id="CAKP01000096">
    <property type="protein sequence ID" value="CCJ33929.1"/>
    <property type="molecule type" value="Genomic_DNA"/>
</dbReference>
<dbReference type="Gene3D" id="3.30.1330.10">
    <property type="entry name" value="PurM-like, N-terminal domain"/>
    <property type="match status" value="1"/>
</dbReference>
<accession>I7KVA4</accession>
<evidence type="ECO:0000259" key="1">
    <source>
        <dbReference type="Pfam" id="PF00586"/>
    </source>
</evidence>
<keyword evidence="3" id="KW-1185">Reference proteome</keyword>
<gene>
    <name evidence="2" type="ORF">CAAU_1845</name>
</gene>
<sequence>MRIERYRDLTIIDLDDEKYLVVACDSCGGVGKKEFDVVRAEPEIVGYYTAYVPLAEVISIKAQPITIIDTLSVEMDNYGIKIIEGIKKLSREAGLVDCILNGSTEENFKTVQTGVGITVIGYLLKKNFPITTHEGDIALIVGIPKVGEEVLEDKGEILTIKKLIEIRSISYVKEILPVGSKGIYVELKEIERANNLKLVYRNQIDIDLKKSGGPSTCAIVTLEEKYLEDFKSKIDIPIHILGRFYKE</sequence>
<dbReference type="RefSeq" id="WP_008909187.1">
    <property type="nucleotide sequence ID" value="NZ_CAKP01000096.1"/>
</dbReference>
<organism evidence="2 3">
    <name type="scientific">Caloramator australicus RC3</name>
    <dbReference type="NCBI Taxonomy" id="857293"/>
    <lineage>
        <taxon>Bacteria</taxon>
        <taxon>Bacillati</taxon>
        <taxon>Bacillota</taxon>
        <taxon>Clostridia</taxon>
        <taxon>Eubacteriales</taxon>
        <taxon>Clostridiaceae</taxon>
        <taxon>Caloramator</taxon>
    </lineage>
</organism>
<dbReference type="Proteomes" id="UP000007652">
    <property type="component" value="Unassembled WGS sequence"/>
</dbReference>
<name>I7KVA4_9CLOT</name>
<protein>
    <submittedName>
        <fullName evidence="2">Predicted alpha-ribazole-5-phosphate synthase CblS for cobalamin biosynthesis</fullName>
    </submittedName>
</protein>
<dbReference type="InterPro" id="IPR036921">
    <property type="entry name" value="PurM-like_N_sf"/>
</dbReference>
<dbReference type="OrthoDB" id="9805740at2"/>
<dbReference type="AlphaFoldDB" id="I7KVA4"/>